<dbReference type="InterPro" id="IPR011009">
    <property type="entry name" value="Kinase-like_dom_sf"/>
</dbReference>
<protein>
    <recommendedName>
        <fullName evidence="3">ABC1 atypical kinase-like domain-containing protein</fullName>
    </recommendedName>
</protein>
<dbReference type="InterPro" id="IPR004147">
    <property type="entry name" value="ABC1_dom"/>
</dbReference>
<dbReference type="PANTHER" id="PTHR10566">
    <property type="entry name" value="CHAPERONE-ACTIVITY OF BC1 COMPLEX CABC1 -RELATED"/>
    <property type="match status" value="1"/>
</dbReference>
<keyword evidence="2" id="KW-0812">Transmembrane</keyword>
<gene>
    <name evidence="4" type="ORF">A2W60_00195</name>
</gene>
<evidence type="ECO:0000256" key="1">
    <source>
        <dbReference type="ARBA" id="ARBA00009670"/>
    </source>
</evidence>
<proteinExistence type="inferred from homology"/>
<dbReference type="InterPro" id="IPR050154">
    <property type="entry name" value="UbiB_kinase"/>
</dbReference>
<dbReference type="Proteomes" id="UP000179184">
    <property type="component" value="Unassembled WGS sequence"/>
</dbReference>
<dbReference type="AlphaFoldDB" id="A0A1F5BG07"/>
<dbReference type="Pfam" id="PF03109">
    <property type="entry name" value="ABC1"/>
    <property type="match status" value="1"/>
</dbReference>
<feature type="transmembrane region" description="Helical" evidence="2">
    <location>
        <begin position="533"/>
        <end position="556"/>
    </location>
</feature>
<evidence type="ECO:0000313" key="5">
    <source>
        <dbReference type="Proteomes" id="UP000179184"/>
    </source>
</evidence>
<accession>A0A1F5BG07</accession>
<reference evidence="4 5" key="1">
    <citation type="journal article" date="2016" name="Nat. Commun.">
        <title>Thousands of microbial genomes shed light on interconnected biogeochemical processes in an aquifer system.</title>
        <authorList>
            <person name="Anantharaman K."/>
            <person name="Brown C.T."/>
            <person name="Hug L.A."/>
            <person name="Sharon I."/>
            <person name="Castelle C.J."/>
            <person name="Probst A.J."/>
            <person name="Thomas B.C."/>
            <person name="Singh A."/>
            <person name="Wilkins M.J."/>
            <person name="Karaoz U."/>
            <person name="Brodie E.L."/>
            <person name="Williams K.H."/>
            <person name="Hubbard S.S."/>
            <person name="Banfield J.F."/>
        </authorList>
    </citation>
    <scope>NUCLEOTIDE SEQUENCE [LARGE SCALE GENOMIC DNA]</scope>
</reference>
<comment type="caution">
    <text evidence="4">The sequence shown here is derived from an EMBL/GenBank/DDBJ whole genome shotgun (WGS) entry which is preliminary data.</text>
</comment>
<name>A0A1F5BG07_9BACT</name>
<keyword evidence="2" id="KW-0472">Membrane</keyword>
<evidence type="ECO:0000259" key="3">
    <source>
        <dbReference type="Pfam" id="PF03109"/>
    </source>
</evidence>
<organism evidence="4 5">
    <name type="scientific">Candidatus Azambacteria bacterium RIFCSPHIGHO2_02_46_12</name>
    <dbReference type="NCBI Taxonomy" id="1797295"/>
    <lineage>
        <taxon>Bacteria</taxon>
        <taxon>Candidatus Azamiibacteriota</taxon>
    </lineage>
</organism>
<evidence type="ECO:0000313" key="4">
    <source>
        <dbReference type="EMBL" id="OGD29534.1"/>
    </source>
</evidence>
<dbReference type="PANTHER" id="PTHR10566:SF113">
    <property type="entry name" value="PROTEIN ACTIVITY OF BC1 COMPLEX KINASE 7, CHLOROPLASTIC"/>
    <property type="match status" value="1"/>
</dbReference>
<dbReference type="CDD" id="cd05121">
    <property type="entry name" value="ABC1_ADCK3-like"/>
    <property type="match status" value="1"/>
</dbReference>
<dbReference type="SUPFAM" id="SSF56112">
    <property type="entry name" value="Protein kinase-like (PK-like)"/>
    <property type="match status" value="1"/>
</dbReference>
<dbReference type="EMBL" id="MEYN01000049">
    <property type="protein sequence ID" value="OGD29534.1"/>
    <property type="molecule type" value="Genomic_DNA"/>
</dbReference>
<evidence type="ECO:0000256" key="2">
    <source>
        <dbReference type="SAM" id="Phobius"/>
    </source>
</evidence>
<sequence>MEILNLKSKVEDLNRLRQIITVLFEAGFGFIIDRLRLRYLVPLRLRLSQRFKRLKAPAKPEIKPPQVRLRESFEKLGPSFMKLGQILSLRPDLVGFEYAKELEKLQSRAATFSFEQVEKIIQKEFGRPIETLFKSFEKKAFAAASLAQVHRAVLKDGTQAAVKVQRPNIEETIKKDIHILFFLAFLLEKYIPESKPLRPTQVVKEFAAWTMRELDFKVEATNTERFRYNLKDEPDIKIPKVYWDLTSQKVLTMEFVDGVKLDEEERLAKMKLSRELLASNAVKVLLKQFLIDGFFHADPHPGNFFVLKNNIICLHDFGMVGYVSPEMRSEMVSYFMSFINQDMENSLKHLLDVAEVREGSDVEGFKQEVSSILSAWFYSPAKESIATSFFKAISASVKYNIVFPSNLVLLGKAMLATEAMAKRFYPKFDFNEQFAAFVGMVYRSAFDPRAAAKDFQDNMFDYLAFLKKLPEHTLKLLEKFEKGDIGVKINIEEFIEVKEEIDRQNDVRILAGLTAITLLTSALVMNIEEARIFGISLGRIGLLIGFVLIIWLFNLVRKNK</sequence>
<feature type="domain" description="ABC1 atypical kinase-like" evidence="3">
    <location>
        <begin position="104"/>
        <end position="348"/>
    </location>
</feature>
<keyword evidence="2" id="KW-1133">Transmembrane helix</keyword>
<comment type="similarity">
    <text evidence="1">Belongs to the protein kinase superfamily. ADCK protein kinase family.</text>
</comment>